<evidence type="ECO:0000313" key="3">
    <source>
        <dbReference type="Proteomes" id="UP000585272"/>
    </source>
</evidence>
<dbReference type="Proteomes" id="UP000585272">
    <property type="component" value="Unassembled WGS sequence"/>
</dbReference>
<name>A0A840IA10_9ACTN</name>
<sequence length="119" mass="13359">METDTALQLWDEGQRRLRAADPAERAKLERVTDAVVDELRRRLGGAFTTDELAALYSAGSDWVLDVAMRTVPHDPDAWDAQTVGGAAFSRYVREAVDWSGGRRRTREELDEQAEPLDRG</sequence>
<dbReference type="RefSeq" id="WP_183340174.1">
    <property type="nucleotide sequence ID" value="NZ_JACHNU010000001.1"/>
</dbReference>
<gene>
    <name evidence="2" type="ORF">BDZ31_001322</name>
</gene>
<comment type="caution">
    <text evidence="2">The sequence shown here is derived from an EMBL/GenBank/DDBJ whole genome shotgun (WGS) entry which is preliminary data.</text>
</comment>
<keyword evidence="3" id="KW-1185">Reference proteome</keyword>
<dbReference type="EMBL" id="JACHNU010000001">
    <property type="protein sequence ID" value="MBB4661749.1"/>
    <property type="molecule type" value="Genomic_DNA"/>
</dbReference>
<accession>A0A840IA10</accession>
<evidence type="ECO:0000313" key="2">
    <source>
        <dbReference type="EMBL" id="MBB4661749.1"/>
    </source>
</evidence>
<dbReference type="AlphaFoldDB" id="A0A840IA10"/>
<organism evidence="2 3">
    <name type="scientific">Conexibacter arvalis</name>
    <dbReference type="NCBI Taxonomy" id="912552"/>
    <lineage>
        <taxon>Bacteria</taxon>
        <taxon>Bacillati</taxon>
        <taxon>Actinomycetota</taxon>
        <taxon>Thermoleophilia</taxon>
        <taxon>Solirubrobacterales</taxon>
        <taxon>Conexibacteraceae</taxon>
        <taxon>Conexibacter</taxon>
    </lineage>
</organism>
<feature type="region of interest" description="Disordered" evidence="1">
    <location>
        <begin position="100"/>
        <end position="119"/>
    </location>
</feature>
<feature type="compositionally biased region" description="Acidic residues" evidence="1">
    <location>
        <begin position="108"/>
        <end position="119"/>
    </location>
</feature>
<evidence type="ECO:0000256" key="1">
    <source>
        <dbReference type="SAM" id="MobiDB-lite"/>
    </source>
</evidence>
<proteinExistence type="predicted"/>
<protein>
    <submittedName>
        <fullName evidence="2">Uncharacterized protein</fullName>
    </submittedName>
</protein>
<reference evidence="2 3" key="1">
    <citation type="submission" date="2020-08" db="EMBL/GenBank/DDBJ databases">
        <title>Genomic Encyclopedia of Archaeal and Bacterial Type Strains, Phase II (KMG-II): from individual species to whole genera.</title>
        <authorList>
            <person name="Goeker M."/>
        </authorList>
    </citation>
    <scope>NUCLEOTIDE SEQUENCE [LARGE SCALE GENOMIC DNA]</scope>
    <source>
        <strain evidence="2 3">DSM 23288</strain>
    </source>
</reference>